<dbReference type="Proteomes" id="UP001642409">
    <property type="component" value="Unassembled WGS sequence"/>
</dbReference>
<comment type="caution">
    <text evidence="2">The sequence shown here is derived from an EMBL/GenBank/DDBJ whole genome shotgun (WGS) entry which is preliminary data.</text>
</comment>
<evidence type="ECO:0008006" key="4">
    <source>
        <dbReference type="Google" id="ProtNLM"/>
    </source>
</evidence>
<evidence type="ECO:0000313" key="2">
    <source>
        <dbReference type="EMBL" id="CAL6098904.1"/>
    </source>
</evidence>
<protein>
    <recommendedName>
        <fullName evidence="4">Transmembrane protein</fullName>
    </recommendedName>
</protein>
<sequence length="583" mass="63258">MLKLFSILAVNAFSVAEFEFCYNYIFYEPFQEKVIIDLTEPLQFENIATRNQKSENVIFRQANQSIVQLRINGEINVNQQDFSLFFYVFQQCKIFDSQIKIQLVNTGSSNVSLLVQTETEFPIYIYQSLLNISSMDSINNFSGVAKSFQQPITINQSVIIYNLKQVTCFYGISAQTDVIKVQNTSFAFQVSATTSYGLLQLVTGNSLFYNLVISGSLSGSSAYGLIFENRASANFSSIDFSLKLSVTSQACGFVYKSSGSVHTFSINFVNYSSSISIPSIYPSTFCPCIPSASLINGLCICPKGTLASNDECSCNIENAFLEAGECKCPMNATLTNGKCQCPAGSILFNRVCVCQTENAFVVGGACVCGINAVNESNKCVCPAQSVLSNGECVCTTKNAVVVGNKCQCAVNAQNVSGICVCPAKSSQINGECLCAVSNQFIQNNTCVCAMYATLQGDQCVCPQFSVETNKICSCTVKYMSMINSTCQCNQLTGSTLINGVCTCPYRATINGNVCQCPAGASFKEDKCICTSGYTWGYINDGNYWCKNLNLCCSHCWGKIGAQYGCSDNEYHSSCTQSGTTVAP</sequence>
<accession>A0ABP1M3D9</accession>
<evidence type="ECO:0000256" key="1">
    <source>
        <dbReference type="SAM" id="SignalP"/>
    </source>
</evidence>
<gene>
    <name evidence="2" type="ORF">HINF_LOCUS69827</name>
</gene>
<proteinExistence type="predicted"/>
<feature type="chain" id="PRO_5045666339" description="Transmembrane protein" evidence="1">
    <location>
        <begin position="17"/>
        <end position="583"/>
    </location>
</feature>
<feature type="signal peptide" evidence="1">
    <location>
        <begin position="1"/>
        <end position="16"/>
    </location>
</feature>
<organism evidence="2 3">
    <name type="scientific">Hexamita inflata</name>
    <dbReference type="NCBI Taxonomy" id="28002"/>
    <lineage>
        <taxon>Eukaryota</taxon>
        <taxon>Metamonada</taxon>
        <taxon>Diplomonadida</taxon>
        <taxon>Hexamitidae</taxon>
        <taxon>Hexamitinae</taxon>
        <taxon>Hexamita</taxon>
    </lineage>
</organism>
<keyword evidence="3" id="KW-1185">Reference proteome</keyword>
<keyword evidence="1" id="KW-0732">Signal</keyword>
<dbReference type="EMBL" id="CAXDID020000514">
    <property type="protein sequence ID" value="CAL6098904.1"/>
    <property type="molecule type" value="Genomic_DNA"/>
</dbReference>
<name>A0ABP1M3D9_9EUKA</name>
<evidence type="ECO:0000313" key="3">
    <source>
        <dbReference type="Proteomes" id="UP001642409"/>
    </source>
</evidence>
<reference evidence="2 3" key="1">
    <citation type="submission" date="2024-07" db="EMBL/GenBank/DDBJ databases">
        <authorList>
            <person name="Akdeniz Z."/>
        </authorList>
    </citation>
    <scope>NUCLEOTIDE SEQUENCE [LARGE SCALE GENOMIC DNA]</scope>
</reference>